<organism evidence="4 5">
    <name type="scientific">Pontibacterium sinense</name>
    <dbReference type="NCBI Taxonomy" id="2781979"/>
    <lineage>
        <taxon>Bacteria</taxon>
        <taxon>Pseudomonadati</taxon>
        <taxon>Pseudomonadota</taxon>
        <taxon>Gammaproteobacteria</taxon>
        <taxon>Oceanospirillales</taxon>
        <taxon>Oceanospirillaceae</taxon>
        <taxon>Pontibacterium</taxon>
    </lineage>
</organism>
<keyword evidence="1" id="KW-0597">Phosphoprotein</keyword>
<dbReference type="InterPro" id="IPR019734">
    <property type="entry name" value="TPR_rpt"/>
</dbReference>
<proteinExistence type="predicted"/>
<keyword evidence="2" id="KW-0802">TPR repeat</keyword>
<evidence type="ECO:0000256" key="2">
    <source>
        <dbReference type="PROSITE-ProRule" id="PRU00339"/>
    </source>
</evidence>
<dbReference type="InterPro" id="IPR001789">
    <property type="entry name" value="Sig_transdc_resp-reg_receiver"/>
</dbReference>
<name>A0A8J7FCZ4_9GAMM</name>
<dbReference type="PROSITE" id="PS50110">
    <property type="entry name" value="RESPONSE_REGULATORY"/>
    <property type="match status" value="1"/>
</dbReference>
<protein>
    <submittedName>
        <fullName evidence="4">Tetratricopeptide repeat protein</fullName>
    </submittedName>
</protein>
<dbReference type="InterPro" id="IPR011006">
    <property type="entry name" value="CheY-like_superfamily"/>
</dbReference>
<dbReference type="AlphaFoldDB" id="A0A8J7FCZ4"/>
<dbReference type="PANTHER" id="PTHR12558:SF13">
    <property type="entry name" value="CELL DIVISION CYCLE PROTEIN 27 HOMOLOG"/>
    <property type="match status" value="1"/>
</dbReference>
<evidence type="ECO:0000313" key="5">
    <source>
        <dbReference type="Proteomes" id="UP000640333"/>
    </source>
</evidence>
<evidence type="ECO:0000313" key="4">
    <source>
        <dbReference type="EMBL" id="MBE9397416.1"/>
    </source>
</evidence>
<dbReference type="RefSeq" id="WP_193952962.1">
    <property type="nucleotide sequence ID" value="NZ_JADEYS010000007.1"/>
</dbReference>
<dbReference type="InterPro" id="IPR011990">
    <property type="entry name" value="TPR-like_helical_dom_sf"/>
</dbReference>
<dbReference type="Gene3D" id="3.40.50.2300">
    <property type="match status" value="1"/>
</dbReference>
<keyword evidence="5" id="KW-1185">Reference proteome</keyword>
<sequence>MEINYSGKSVLIVDNKLSELGALRQILGQLGVQRIQVASSVNMALSLMRVEQYDLCFVDYDLGRDEKNGLQLLHEANAEQLFSHRNLFVLVVDSERSHLLFGSLENSPDTYISKPYDLMSLRARLDKVMRVKHVTEPVDRLLDEHKLDKALKACDQLTDMFPGLHLYLSRLKGIVLLQLERYAEAAKLFEGLIERRDLPWAEVGLGSAFFHLGRYDDALRMLNRVVDNEHLCVEAFSWLGRAYWATGALQQAISLMRKAVMLQPTSPQLLRELADLAAQAEDWKIAIDAYRSAIRYARNSVFQEPSAYFGLARALAHQMSKADHPQEAEEEIIRLLEDVVLDHQGYDEIGLHAKLCASDIFKLGNVPELSEQRLRDAWAMFQQLEKEVQCIWLDSIVDASNGSALSSEVTEYKKVLATVMVTLHWGKANLRAMLCFRKGEFEQAFKLFAQAHEMLPRHAGIALNMVQAGIEVARRSRGNMEALLRCDAVLAKVRFGELSARQQARYRTLAQRCAELDRQLPETL</sequence>
<evidence type="ECO:0000256" key="1">
    <source>
        <dbReference type="PROSITE-ProRule" id="PRU00169"/>
    </source>
</evidence>
<dbReference type="Pfam" id="PF00072">
    <property type="entry name" value="Response_reg"/>
    <property type="match status" value="1"/>
</dbReference>
<dbReference type="SMART" id="SM00448">
    <property type="entry name" value="REC"/>
    <property type="match status" value="1"/>
</dbReference>
<dbReference type="EMBL" id="JADEYS010000007">
    <property type="protein sequence ID" value="MBE9397416.1"/>
    <property type="molecule type" value="Genomic_DNA"/>
</dbReference>
<feature type="domain" description="Response regulatory" evidence="3">
    <location>
        <begin position="9"/>
        <end position="129"/>
    </location>
</feature>
<comment type="caution">
    <text evidence="4">The sequence shown here is derived from an EMBL/GenBank/DDBJ whole genome shotgun (WGS) entry which is preliminary data.</text>
</comment>
<dbReference type="SMART" id="SM00028">
    <property type="entry name" value="TPR"/>
    <property type="match status" value="4"/>
</dbReference>
<dbReference type="Proteomes" id="UP000640333">
    <property type="component" value="Unassembled WGS sequence"/>
</dbReference>
<accession>A0A8J7FCZ4</accession>
<feature type="repeat" description="TPR" evidence="2">
    <location>
        <begin position="233"/>
        <end position="266"/>
    </location>
</feature>
<dbReference type="PROSITE" id="PS50005">
    <property type="entry name" value="TPR"/>
    <property type="match status" value="1"/>
</dbReference>
<reference evidence="4" key="1">
    <citation type="submission" date="2020-10" db="EMBL/GenBank/DDBJ databases">
        <title>Bacterium isolated from coastal waters sediment.</title>
        <authorList>
            <person name="Chen R.-J."/>
            <person name="Lu D.-C."/>
            <person name="Zhu K.-L."/>
            <person name="Du Z.-J."/>
        </authorList>
    </citation>
    <scope>NUCLEOTIDE SEQUENCE</scope>
    <source>
        <strain evidence="4">N1Y112</strain>
    </source>
</reference>
<dbReference type="SUPFAM" id="SSF48452">
    <property type="entry name" value="TPR-like"/>
    <property type="match status" value="1"/>
</dbReference>
<dbReference type="PANTHER" id="PTHR12558">
    <property type="entry name" value="CELL DIVISION CYCLE 16,23,27"/>
    <property type="match status" value="1"/>
</dbReference>
<dbReference type="Pfam" id="PF13432">
    <property type="entry name" value="TPR_16"/>
    <property type="match status" value="3"/>
</dbReference>
<dbReference type="Gene3D" id="1.25.40.10">
    <property type="entry name" value="Tetratricopeptide repeat domain"/>
    <property type="match status" value="1"/>
</dbReference>
<dbReference type="SUPFAM" id="SSF52172">
    <property type="entry name" value="CheY-like"/>
    <property type="match status" value="1"/>
</dbReference>
<gene>
    <name evidence="4" type="ORF">IOQ59_09095</name>
</gene>
<feature type="modified residue" description="4-aspartylphosphate" evidence="1">
    <location>
        <position position="59"/>
    </location>
</feature>
<evidence type="ECO:0000259" key="3">
    <source>
        <dbReference type="PROSITE" id="PS50110"/>
    </source>
</evidence>
<dbReference type="GO" id="GO:0000160">
    <property type="term" value="P:phosphorelay signal transduction system"/>
    <property type="evidence" value="ECO:0007669"/>
    <property type="project" value="InterPro"/>
</dbReference>